<feature type="transmembrane region" description="Helical" evidence="1">
    <location>
        <begin position="21"/>
        <end position="43"/>
    </location>
</feature>
<organism evidence="2 3">
    <name type="scientific">Maribacter stanieri</name>
    <dbReference type="NCBI Taxonomy" id="440514"/>
    <lineage>
        <taxon>Bacteria</taxon>
        <taxon>Pseudomonadati</taxon>
        <taxon>Bacteroidota</taxon>
        <taxon>Flavobacteriia</taxon>
        <taxon>Flavobacteriales</taxon>
        <taxon>Flavobacteriaceae</taxon>
        <taxon>Maribacter</taxon>
    </lineage>
</organism>
<dbReference type="Proteomes" id="UP000199462">
    <property type="component" value="Unassembled WGS sequence"/>
</dbReference>
<feature type="transmembrane region" description="Helical" evidence="1">
    <location>
        <begin position="214"/>
        <end position="234"/>
    </location>
</feature>
<feature type="transmembrane region" description="Helical" evidence="1">
    <location>
        <begin position="180"/>
        <end position="208"/>
    </location>
</feature>
<evidence type="ECO:0000313" key="2">
    <source>
        <dbReference type="EMBL" id="SFR58125.1"/>
    </source>
</evidence>
<accession>A0A1I6HUJ1</accession>
<evidence type="ECO:0000313" key="3">
    <source>
        <dbReference type="Proteomes" id="UP000199462"/>
    </source>
</evidence>
<name>A0A1I6HUJ1_9FLAO</name>
<dbReference type="STRING" id="440514.SAMN04488010_0791"/>
<keyword evidence="1" id="KW-1133">Transmembrane helix</keyword>
<keyword evidence="1" id="KW-0812">Transmembrane</keyword>
<feature type="transmembrane region" description="Helical" evidence="1">
    <location>
        <begin position="316"/>
        <end position="336"/>
    </location>
</feature>
<feature type="transmembrane region" description="Helical" evidence="1">
    <location>
        <begin position="348"/>
        <end position="366"/>
    </location>
</feature>
<sequence>MIYLLLFVFLLNVYYFKKKNLFASSYIIHFFFLFIIFIGPAVYYELGYISYSNSFEWQDVIVFEIYGTIIFTISIFYSYILAHTKKSILNKYFQNYRDRNQKLMFLYFLFWFILVGLYLLVYINQLPLVKFILTGNLPERFDQSDSVKLFYTFSSFFMIFIPSGYFFFIKHIKGNISKILLLLIVVFILTSGGHKGLVTFFIIFALLFSGIKFNFKYILIGFFAISGMLVIYTISKGKEFNKETFMYLLESPPRRFFVTQGSGFITRISMKRRNLYKGDIYEYQVIKKETFQEIYPGYNEKGAAPTIFLGDLHVRYGFMFTIVSYIVFLIIIFPIIKGTDNMPDRRLYLWWNLFILFYLIGMAEISYSSSLRILLALFNFIAILTIPYLKLNTIEKS</sequence>
<feature type="transmembrane region" description="Helical" evidence="1">
    <location>
        <begin position="149"/>
        <end position="168"/>
    </location>
</feature>
<feature type="transmembrane region" description="Helical" evidence="1">
    <location>
        <begin position="63"/>
        <end position="82"/>
    </location>
</feature>
<evidence type="ECO:0000256" key="1">
    <source>
        <dbReference type="SAM" id="Phobius"/>
    </source>
</evidence>
<dbReference type="AlphaFoldDB" id="A0A1I6HUJ1"/>
<proteinExistence type="predicted"/>
<evidence type="ECO:0008006" key="4">
    <source>
        <dbReference type="Google" id="ProtNLM"/>
    </source>
</evidence>
<keyword evidence="3" id="KW-1185">Reference proteome</keyword>
<protein>
    <recommendedName>
        <fullName evidence="4">Oligosaccharide repeat unit polymerase</fullName>
    </recommendedName>
</protein>
<feature type="transmembrane region" description="Helical" evidence="1">
    <location>
        <begin position="103"/>
        <end position="123"/>
    </location>
</feature>
<gene>
    <name evidence="2" type="ORF">SAMN04488010_0791</name>
</gene>
<dbReference type="EMBL" id="FOYX01000001">
    <property type="protein sequence ID" value="SFR58125.1"/>
    <property type="molecule type" value="Genomic_DNA"/>
</dbReference>
<keyword evidence="1" id="KW-0472">Membrane</keyword>
<feature type="transmembrane region" description="Helical" evidence="1">
    <location>
        <begin position="373"/>
        <end position="391"/>
    </location>
</feature>
<reference evidence="3" key="1">
    <citation type="submission" date="2016-10" db="EMBL/GenBank/DDBJ databases">
        <authorList>
            <person name="Varghese N."/>
            <person name="Submissions S."/>
        </authorList>
    </citation>
    <scope>NUCLEOTIDE SEQUENCE [LARGE SCALE GENOMIC DNA]</scope>
    <source>
        <strain evidence="3">DSM 19891</strain>
    </source>
</reference>
<dbReference type="RefSeq" id="WP_091901587.1">
    <property type="nucleotide sequence ID" value="NZ_CANMNE010000002.1"/>
</dbReference>